<dbReference type="Gene3D" id="1.10.260.40">
    <property type="entry name" value="lambda repressor-like DNA-binding domains"/>
    <property type="match status" value="1"/>
</dbReference>
<dbReference type="GO" id="GO:0003700">
    <property type="term" value="F:DNA-binding transcription factor activity"/>
    <property type="evidence" value="ECO:0007669"/>
    <property type="project" value="TreeGrafter"/>
</dbReference>
<keyword evidence="4" id="KW-0804">Transcription</keyword>
<dbReference type="PIRSF" id="PIRSF019251">
    <property type="entry name" value="Rv0465c"/>
    <property type="match status" value="1"/>
</dbReference>
<name>A0A2N5DA88_9CAUL</name>
<dbReference type="EMBL" id="PJRS01000034">
    <property type="protein sequence ID" value="PLR22978.1"/>
    <property type="molecule type" value="Genomic_DNA"/>
</dbReference>
<feature type="domain" description="HTH cro/C1-type" evidence="5">
    <location>
        <begin position="14"/>
        <end position="68"/>
    </location>
</feature>
<dbReference type="CDD" id="cd00093">
    <property type="entry name" value="HTH_XRE"/>
    <property type="match status" value="1"/>
</dbReference>
<organism evidence="6 7">
    <name type="scientific">Caulobacter zeae</name>
    <dbReference type="NCBI Taxonomy" id="2055137"/>
    <lineage>
        <taxon>Bacteria</taxon>
        <taxon>Pseudomonadati</taxon>
        <taxon>Pseudomonadota</taxon>
        <taxon>Alphaproteobacteria</taxon>
        <taxon>Caulobacterales</taxon>
        <taxon>Caulobacteraceae</taxon>
        <taxon>Caulobacter</taxon>
    </lineage>
</organism>
<evidence type="ECO:0000259" key="5">
    <source>
        <dbReference type="PROSITE" id="PS50943"/>
    </source>
</evidence>
<evidence type="ECO:0000256" key="4">
    <source>
        <dbReference type="ARBA" id="ARBA00023163"/>
    </source>
</evidence>
<evidence type="ECO:0000256" key="1">
    <source>
        <dbReference type="ARBA" id="ARBA00007227"/>
    </source>
</evidence>
<dbReference type="PANTHER" id="PTHR46797">
    <property type="entry name" value="HTH-TYPE TRANSCRIPTIONAL REGULATOR"/>
    <property type="match status" value="1"/>
</dbReference>
<dbReference type="PANTHER" id="PTHR46797:SF23">
    <property type="entry name" value="HTH-TYPE TRANSCRIPTIONAL REGULATOR SUTR"/>
    <property type="match status" value="1"/>
</dbReference>
<evidence type="ECO:0000256" key="2">
    <source>
        <dbReference type="ARBA" id="ARBA00023015"/>
    </source>
</evidence>
<dbReference type="InterPro" id="IPR001387">
    <property type="entry name" value="Cro/C1-type_HTH"/>
</dbReference>
<evidence type="ECO:0000313" key="6">
    <source>
        <dbReference type="EMBL" id="PLR22978.1"/>
    </source>
</evidence>
<dbReference type="RefSeq" id="WP_101719107.1">
    <property type="nucleotide sequence ID" value="NZ_PJRS01000034.1"/>
</dbReference>
<dbReference type="Pfam" id="PF06114">
    <property type="entry name" value="Peptidase_M78"/>
    <property type="match status" value="1"/>
</dbReference>
<keyword evidence="2" id="KW-0805">Transcription regulation</keyword>
<evidence type="ECO:0000256" key="3">
    <source>
        <dbReference type="ARBA" id="ARBA00023125"/>
    </source>
</evidence>
<comment type="caution">
    <text evidence="6">The sequence shown here is derived from an EMBL/GenBank/DDBJ whole genome shotgun (WGS) entry which is preliminary data.</text>
</comment>
<dbReference type="Pfam" id="PF09856">
    <property type="entry name" value="ScfRs"/>
    <property type="match status" value="1"/>
</dbReference>
<dbReference type="Proteomes" id="UP000234479">
    <property type="component" value="Unassembled WGS sequence"/>
</dbReference>
<proteinExistence type="inferred from homology"/>
<accession>A0A2N5DA88</accession>
<protein>
    <submittedName>
        <fullName evidence="6">XRE family transcriptional regulator</fullName>
    </submittedName>
</protein>
<dbReference type="Pfam" id="PF01381">
    <property type="entry name" value="HTH_3"/>
    <property type="match status" value="1"/>
</dbReference>
<reference evidence="6 7" key="1">
    <citation type="submission" date="2017-12" db="EMBL/GenBank/DDBJ databases">
        <title>The genome sequence of Caulobacter sp. 410.</title>
        <authorList>
            <person name="Gao J."/>
            <person name="Mao X."/>
            <person name="Sun J."/>
        </authorList>
    </citation>
    <scope>NUCLEOTIDE SEQUENCE [LARGE SCALE GENOMIC DNA]</scope>
    <source>
        <strain evidence="6 7">410</strain>
    </source>
</reference>
<keyword evidence="7" id="KW-1185">Reference proteome</keyword>
<dbReference type="SUPFAM" id="SSF47413">
    <property type="entry name" value="lambda repressor-like DNA-binding domains"/>
    <property type="match status" value="1"/>
</dbReference>
<gene>
    <name evidence="6" type="ORF">SGCZBJ_16625</name>
</gene>
<dbReference type="InterPro" id="IPR050807">
    <property type="entry name" value="TransReg_Diox_bact_type"/>
</dbReference>
<dbReference type="SMART" id="SM00530">
    <property type="entry name" value="HTH_XRE"/>
    <property type="match status" value="1"/>
</dbReference>
<sequence>MVTTDKKLFLGGRLKRLRRDLGVTQSRMADELGVSPSYLNLLERNQRPVTAQMLLRLAEAYDLDLRTLSADDPGGGAGLEEVLTDKMFADLGIGRHEVAEVAELSPGLAEAMARLYRAYLDRGRMIDMGAFERPDGLPSSSSQSPTDWVRDLVGSQRNHFAELETAAEAIVAALDADLQDLGPAVRERLVARHGIQTRVMPTEVMAGSLRRYDHHRKRLMVSETLAPASRIFAMCYQLGLMEAPEALTRLADRFSAPDRATRQLLKVFLDNYLAAAIMMPYEPFHAAMEASGYDIERVRPRFGVSYEQAAQRLTTLSRPGARGIPFFMMRLDAAGNISKRFAAGPFPFSRFGGACPRWNVHDSFKTPGRIVTQVIETPDSERYFTLSRTVRRTSGLQAGLEDELVIGLGCELKFASKLAASRGLDIASPLAVEIGPSCRICERPACPQRAAAPINRTLLVEEASKSVTPFPFAR</sequence>
<dbReference type="AlphaFoldDB" id="A0A2N5DA88"/>
<dbReference type="PROSITE" id="PS50943">
    <property type="entry name" value="HTH_CROC1"/>
    <property type="match status" value="1"/>
</dbReference>
<dbReference type="InterPro" id="IPR026281">
    <property type="entry name" value="HTH_RamB"/>
</dbReference>
<evidence type="ECO:0000313" key="7">
    <source>
        <dbReference type="Proteomes" id="UP000234479"/>
    </source>
</evidence>
<comment type="similarity">
    <text evidence="1">Belongs to the short-chain fatty acyl-CoA assimilation regulator (ScfR) family.</text>
</comment>
<dbReference type="GO" id="GO:0005829">
    <property type="term" value="C:cytosol"/>
    <property type="evidence" value="ECO:0007669"/>
    <property type="project" value="TreeGrafter"/>
</dbReference>
<keyword evidence="3" id="KW-0238">DNA-binding</keyword>
<dbReference type="InterPro" id="IPR010359">
    <property type="entry name" value="IrrE_HExxH"/>
</dbReference>
<dbReference type="GO" id="GO:0003677">
    <property type="term" value="F:DNA binding"/>
    <property type="evidence" value="ECO:0007669"/>
    <property type="project" value="UniProtKB-KW"/>
</dbReference>
<dbReference type="OrthoDB" id="1123084at2"/>
<dbReference type="InterPro" id="IPR010982">
    <property type="entry name" value="Lambda_DNA-bd_dom_sf"/>
</dbReference>
<dbReference type="InterPro" id="IPR018653">
    <property type="entry name" value="ScfR_C"/>
</dbReference>